<protein>
    <submittedName>
        <fullName evidence="2">Uncharacterized protein</fullName>
    </submittedName>
</protein>
<organism evidence="2 3">
    <name type="scientific">Desulforamulus ruminis (strain ATCC 23193 / DSM 2154 / NCIMB 8452 / DL)</name>
    <name type="common">Desulfotomaculum ruminis</name>
    <dbReference type="NCBI Taxonomy" id="696281"/>
    <lineage>
        <taxon>Bacteria</taxon>
        <taxon>Bacillati</taxon>
        <taxon>Bacillota</taxon>
        <taxon>Clostridia</taxon>
        <taxon>Eubacteriales</taxon>
        <taxon>Peptococcaceae</taxon>
        <taxon>Desulforamulus</taxon>
    </lineage>
</organism>
<dbReference type="STRING" id="696281.Desru_1108"/>
<dbReference type="HOGENOM" id="CLU_056345_0_0_9"/>
<dbReference type="KEGG" id="dru:Desru_1108"/>
<sequence>MFTEGIPVLSEDTHYWFFRTEGGSFFDQFYFEDFIAYGWDEFIDLKYIKETEKEKFKSDFKELCKEEKRPGLAVNQMKLFVEQMKIDDIVFIPSEGSEYIAFGVIASDAEIVDAISEQDIENGKCPYRKRRKVNWYKYSKKSEIDPYLFKPMCAINTITDATEYAPFIDRMIYPIYIKDGIGHLSIYVKKQNNISAREMSRLIDRVLSLLELPPTESPLVNTDEIDVRINVQSPGLFEFIGGAAAIFALSAILRQYILGGTTEMKIGPTGINFKIEGQGILDAILKHKEFKARQAQELKETMERLDAELPRQLNDNNEQ</sequence>
<proteinExistence type="predicted"/>
<name>F6DM41_DESRL</name>
<evidence type="ECO:0000313" key="2">
    <source>
        <dbReference type="EMBL" id="AEG59383.1"/>
    </source>
</evidence>
<dbReference type="eggNOG" id="ENOG5032V81">
    <property type="taxonomic scope" value="Bacteria"/>
</dbReference>
<evidence type="ECO:0000313" key="3">
    <source>
        <dbReference type="Proteomes" id="UP000009234"/>
    </source>
</evidence>
<feature type="coiled-coil region" evidence="1">
    <location>
        <begin position="288"/>
        <end position="315"/>
    </location>
</feature>
<dbReference type="AlphaFoldDB" id="F6DM41"/>
<keyword evidence="1" id="KW-0175">Coiled coil</keyword>
<dbReference type="RefSeq" id="WP_013841154.1">
    <property type="nucleotide sequence ID" value="NC_015589.1"/>
</dbReference>
<keyword evidence="3" id="KW-1185">Reference proteome</keyword>
<reference evidence="3" key="1">
    <citation type="submission" date="2011-05" db="EMBL/GenBank/DDBJ databases">
        <title>Complete sequence of Desulfotomaculum ruminis DSM 2154.</title>
        <authorList>
            <person name="Lucas S."/>
            <person name="Copeland A."/>
            <person name="Lapidus A."/>
            <person name="Cheng J.-F."/>
            <person name="Goodwin L."/>
            <person name="Pitluck S."/>
            <person name="Lu M."/>
            <person name="Detter J.C."/>
            <person name="Han C."/>
            <person name="Tapia R."/>
            <person name="Land M."/>
            <person name="Hauser L."/>
            <person name="Kyrpides N."/>
            <person name="Ivanova N."/>
            <person name="Mikhailova N."/>
            <person name="Pagani I."/>
            <person name="Stams A.J.M."/>
            <person name="Plugge C.M."/>
            <person name="Muyzer G."/>
            <person name="Kuever J."/>
            <person name="Parshina S.N."/>
            <person name="Ivanova A.E."/>
            <person name="Nazina T.N."/>
            <person name="Brambilla E."/>
            <person name="Spring S."/>
            <person name="Klenk H.-P."/>
            <person name="Woyke T."/>
        </authorList>
    </citation>
    <scope>NUCLEOTIDE SEQUENCE [LARGE SCALE GENOMIC DNA]</scope>
    <source>
        <strain evidence="3">ATCC 23193 / DSM 2154 / NCIB 8452 / DL</strain>
    </source>
</reference>
<dbReference type="EMBL" id="CP002780">
    <property type="protein sequence ID" value="AEG59383.1"/>
    <property type="molecule type" value="Genomic_DNA"/>
</dbReference>
<accession>F6DM41</accession>
<dbReference type="OrthoDB" id="2328079at2"/>
<evidence type="ECO:0000256" key="1">
    <source>
        <dbReference type="SAM" id="Coils"/>
    </source>
</evidence>
<gene>
    <name evidence="2" type="ordered locus">Desru_1108</name>
</gene>
<reference evidence="2 3" key="2">
    <citation type="journal article" date="2012" name="Stand. Genomic Sci.">
        <title>Complete genome sequence of the sulfate-reducing firmicute Desulfotomaculum ruminis type strain (DL(T)).</title>
        <authorList>
            <person name="Spring S."/>
            <person name="Visser M."/>
            <person name="Lu M."/>
            <person name="Copeland A."/>
            <person name="Lapidus A."/>
            <person name="Lucas S."/>
            <person name="Cheng J.F."/>
            <person name="Han C."/>
            <person name="Tapia R."/>
            <person name="Goodwin L.A."/>
            <person name="Pitluck S."/>
            <person name="Ivanova N."/>
            <person name="Land M."/>
            <person name="Hauser L."/>
            <person name="Larimer F."/>
            <person name="Rohde M."/>
            <person name="Goker M."/>
            <person name="Detter J.C."/>
            <person name="Kyrpides N.C."/>
            <person name="Woyke T."/>
            <person name="Schaap P.J."/>
            <person name="Plugge C.M."/>
            <person name="Muyzer G."/>
            <person name="Kuever J."/>
            <person name="Pereira I.A."/>
            <person name="Parshina S.N."/>
            <person name="Bernier-Latmani R."/>
            <person name="Stams A.J."/>
            <person name="Klenk H.P."/>
        </authorList>
    </citation>
    <scope>NUCLEOTIDE SEQUENCE [LARGE SCALE GENOMIC DNA]</scope>
    <source>
        <strain evidence="3">ATCC 23193 / DSM 2154 / NCIB 8452 / DL</strain>
    </source>
</reference>
<dbReference type="Proteomes" id="UP000009234">
    <property type="component" value="Chromosome"/>
</dbReference>